<feature type="compositionally biased region" description="Basic and acidic residues" evidence="2">
    <location>
        <begin position="116"/>
        <end position="127"/>
    </location>
</feature>
<dbReference type="GO" id="GO:0051082">
    <property type="term" value="F:unfolded protein binding"/>
    <property type="evidence" value="ECO:0007669"/>
    <property type="project" value="TreeGrafter"/>
</dbReference>
<dbReference type="Pfam" id="PF21730">
    <property type="entry name" value="Vma22_CCDC115"/>
    <property type="match status" value="1"/>
</dbReference>
<protein>
    <recommendedName>
        <fullName evidence="1">Vacuolar ATPase assembly protein VMA22</fullName>
    </recommendedName>
</protein>
<dbReference type="GO" id="GO:0070072">
    <property type="term" value="P:vacuolar proton-transporting V-type ATPase complex assembly"/>
    <property type="evidence" value="ECO:0007669"/>
    <property type="project" value="InterPro"/>
</dbReference>
<dbReference type="PANTHER" id="PTHR31996:SF2">
    <property type="entry name" value="COILED-COIL DOMAIN-CONTAINING PROTEIN 115"/>
    <property type="match status" value="1"/>
</dbReference>
<proteinExistence type="predicted"/>
<evidence type="ECO:0000313" key="3">
    <source>
        <dbReference type="EMBL" id="MBY08158.1"/>
    </source>
</evidence>
<evidence type="ECO:0000256" key="2">
    <source>
        <dbReference type="SAM" id="MobiDB-lite"/>
    </source>
</evidence>
<name>A0A2R5LFD0_9ACAR</name>
<accession>A0A2R5LFD0</accession>
<feature type="region of interest" description="Disordered" evidence="2">
    <location>
        <begin position="100"/>
        <end position="127"/>
    </location>
</feature>
<dbReference type="AlphaFoldDB" id="A0A2R5LFD0"/>
<organism evidence="3">
    <name type="scientific">Ornithodoros turicata</name>
    <dbReference type="NCBI Taxonomy" id="34597"/>
    <lineage>
        <taxon>Eukaryota</taxon>
        <taxon>Metazoa</taxon>
        <taxon>Ecdysozoa</taxon>
        <taxon>Arthropoda</taxon>
        <taxon>Chelicerata</taxon>
        <taxon>Arachnida</taxon>
        <taxon>Acari</taxon>
        <taxon>Parasitiformes</taxon>
        <taxon>Ixodida</taxon>
        <taxon>Ixodoidea</taxon>
        <taxon>Argasidae</taxon>
        <taxon>Ornithodorinae</taxon>
        <taxon>Ornithodoros</taxon>
    </lineage>
</organism>
<dbReference type="EMBL" id="GGLE01004032">
    <property type="protein sequence ID" value="MBY08158.1"/>
    <property type="molecule type" value="Transcribed_RNA"/>
</dbReference>
<dbReference type="PANTHER" id="PTHR31996">
    <property type="entry name" value="COILED-COIL DOMAIN-CONTAINING PROTEIN 115"/>
    <property type="match status" value="1"/>
</dbReference>
<evidence type="ECO:0000256" key="1">
    <source>
        <dbReference type="ARBA" id="ARBA00093634"/>
    </source>
</evidence>
<dbReference type="InterPro" id="IPR040357">
    <property type="entry name" value="Vma22/CCDC115"/>
</dbReference>
<sequence>MADAVHDAPSCDASEKADDVVITALERMETILSLREGLNELFESGLLDLARARYANGNRSVSALQLHLGEISARRTVATVPQKSPSTGGMYNHFEIVTATQGNGDSEEPVRKRHGDSKDDEVKVEPHRDQDPLKWFGVLVPSSLRTSQRRFVSALEVIADIATEQSRLQDSLEWYKKHKRSVSGVSADK</sequence>
<reference evidence="3" key="1">
    <citation type="submission" date="2018-03" db="EMBL/GenBank/DDBJ databases">
        <title>The relapsing fever spirochete Borrelia turicatae persists in the highly oxidative environment of its soft-bodied tick vector.</title>
        <authorList>
            <person name="Bourret T.J."/>
            <person name="Boyle W.K."/>
            <person name="Valenzuela J.G."/>
            <person name="Oliveira F."/>
            <person name="Lopez J.E."/>
        </authorList>
    </citation>
    <scope>NUCLEOTIDE SEQUENCE</scope>
    <source>
        <strain evidence="3">Kansas strain/isolate</strain>
        <tissue evidence="3">Salivary glands</tissue>
    </source>
</reference>